<organism evidence="2 3">
    <name type="scientific">Phytophthora lilii</name>
    <dbReference type="NCBI Taxonomy" id="2077276"/>
    <lineage>
        <taxon>Eukaryota</taxon>
        <taxon>Sar</taxon>
        <taxon>Stramenopiles</taxon>
        <taxon>Oomycota</taxon>
        <taxon>Peronosporomycetes</taxon>
        <taxon>Peronosporales</taxon>
        <taxon>Peronosporaceae</taxon>
        <taxon>Phytophthora</taxon>
    </lineage>
</organism>
<feature type="transmembrane region" description="Helical" evidence="1">
    <location>
        <begin position="156"/>
        <end position="178"/>
    </location>
</feature>
<gene>
    <name evidence="2" type="ORF">Plil01_001261300</name>
</gene>
<proteinExistence type="predicted"/>
<keyword evidence="1" id="KW-0812">Transmembrane</keyword>
<keyword evidence="1" id="KW-0472">Membrane</keyword>
<evidence type="ECO:0000256" key="1">
    <source>
        <dbReference type="SAM" id="Phobius"/>
    </source>
</evidence>
<feature type="transmembrane region" description="Helical" evidence="1">
    <location>
        <begin position="346"/>
        <end position="368"/>
    </location>
</feature>
<dbReference type="SUPFAM" id="SSF52058">
    <property type="entry name" value="L domain-like"/>
    <property type="match status" value="1"/>
</dbReference>
<sequence>MAKTAPGGSGGGQSAVLGLPPIAFILTWFLMIGFHAACIAFLIVVGSAYISLTSEKYKSFPPMWSVTGGKYFKAFGAVFLAIAVLHLLQVLRIIFISIRQKRLILHCERSSCCKDECKQSKIAVWCFDVLFAVREMVAVGALSYQVYQSSYLVPRVWLNNLAVAILVIACWLTPLLQVLTRKSIGLSRALSLFSSFVLCTFLAKVVHYLLFRYYLDLFNVDHNVFIGNVVYDPTYMAILGPENRMLFATNIGELVSKFLPLFGSFVSLVMLEGVVSRRDEKVTPDGCATTAKVDPNSNVTVETLDTLDGTTEPAHLEAGTSTKALDESRTGEKCSQATLTKNPGCAWPFVVIKLLFIIWGVLVLAFHLKAQSQHKKMPTGCFVSTRPWFDSKVSCLSFAYDCAIQGALSPTDESFDAFNLDYKAVRNVNFVNCPALMVPSVVQSFTDLSTVQIFNSALYSWGSNAALVDELHPRLLSVILVKVQLATFPEGLMGELPQTLIFLQFLGTSLPSVPSDLGTRWGVGRNPIPRVGFEYGMLSAVPPEIFALPVTSLSLAGNFLLFTIPSLAAAPANTFLPQLTLDGAPLMMLPSVIDATVKIGDLSLEGTKVSVLPDWTQTQVLTKMHLYGSAFCLTSTDAQKEKANGICSTSRWGTTVPKSPIELLENVYGTP</sequence>
<evidence type="ECO:0000313" key="3">
    <source>
        <dbReference type="Proteomes" id="UP001165083"/>
    </source>
</evidence>
<name>A0A9W6UAZ7_9STRA</name>
<accession>A0A9W6UAZ7</accession>
<comment type="caution">
    <text evidence="2">The sequence shown here is derived from an EMBL/GenBank/DDBJ whole genome shotgun (WGS) entry which is preliminary data.</text>
</comment>
<keyword evidence="1" id="KW-1133">Transmembrane helix</keyword>
<feature type="transmembrane region" description="Helical" evidence="1">
    <location>
        <begin position="190"/>
        <end position="211"/>
    </location>
</feature>
<reference evidence="2" key="1">
    <citation type="submission" date="2023-04" db="EMBL/GenBank/DDBJ databases">
        <title>Phytophthora lilii NBRC 32176.</title>
        <authorList>
            <person name="Ichikawa N."/>
            <person name="Sato H."/>
            <person name="Tonouchi N."/>
        </authorList>
    </citation>
    <scope>NUCLEOTIDE SEQUENCE</scope>
    <source>
        <strain evidence="2">NBRC 32176</strain>
    </source>
</reference>
<dbReference type="AlphaFoldDB" id="A0A9W6UAZ7"/>
<dbReference type="OrthoDB" id="93434at2759"/>
<feature type="transmembrane region" description="Helical" evidence="1">
    <location>
        <begin position="71"/>
        <end position="95"/>
    </location>
</feature>
<dbReference type="EMBL" id="BSXW01000790">
    <property type="protein sequence ID" value="GMF29674.1"/>
    <property type="molecule type" value="Genomic_DNA"/>
</dbReference>
<evidence type="ECO:0000313" key="2">
    <source>
        <dbReference type="EMBL" id="GMF29674.1"/>
    </source>
</evidence>
<feature type="transmembrane region" description="Helical" evidence="1">
    <location>
        <begin position="21"/>
        <end position="51"/>
    </location>
</feature>
<dbReference type="Proteomes" id="UP001165083">
    <property type="component" value="Unassembled WGS sequence"/>
</dbReference>
<protein>
    <submittedName>
        <fullName evidence="2">Unnamed protein product</fullName>
    </submittedName>
</protein>
<keyword evidence="3" id="KW-1185">Reference proteome</keyword>